<protein>
    <submittedName>
        <fullName evidence="1">Uncharacterized protein</fullName>
    </submittedName>
</protein>
<evidence type="ECO:0000313" key="2">
    <source>
        <dbReference type="Proteomes" id="UP000315647"/>
    </source>
</evidence>
<reference evidence="1 2" key="1">
    <citation type="submission" date="2019-03" db="EMBL/GenBank/DDBJ databases">
        <title>Deep-cultivation of Planctomycetes and their phenomic and genomic characterization uncovers novel biology.</title>
        <authorList>
            <person name="Wiegand S."/>
            <person name="Jogler M."/>
            <person name="Boedeker C."/>
            <person name="Pinto D."/>
            <person name="Vollmers J."/>
            <person name="Rivas-Marin E."/>
            <person name="Kohn T."/>
            <person name="Peeters S.H."/>
            <person name="Heuer A."/>
            <person name="Rast P."/>
            <person name="Oberbeckmann S."/>
            <person name="Bunk B."/>
            <person name="Jeske O."/>
            <person name="Meyerdierks A."/>
            <person name="Storesund J.E."/>
            <person name="Kallscheuer N."/>
            <person name="Luecker S."/>
            <person name="Lage O.M."/>
            <person name="Pohl T."/>
            <person name="Merkel B.J."/>
            <person name="Hornburger P."/>
            <person name="Mueller R.-W."/>
            <person name="Bruemmer F."/>
            <person name="Labrenz M."/>
            <person name="Spormann A.M."/>
            <person name="Op den Camp H."/>
            <person name="Overmann J."/>
            <person name="Amann R."/>
            <person name="Jetten M.S.M."/>
            <person name="Mascher T."/>
            <person name="Medema M.H."/>
            <person name="Devos D.P."/>
            <person name="Kaster A.-K."/>
            <person name="Ovreas L."/>
            <person name="Rohde M."/>
            <person name="Galperin M.Y."/>
            <person name="Jogler C."/>
        </authorList>
    </citation>
    <scope>NUCLEOTIDE SEQUENCE [LARGE SCALE GENOMIC DNA]</scope>
    <source>
        <strain evidence="1 2">Enr10</strain>
    </source>
</reference>
<accession>A0A517Q8U3</accession>
<sequence>MFRDFGFLHHGTGWPGLFAQIRKGGRRRFGCLRKRNTFPIHVSCSLRSARIAFGLTLFSLDLGGLLNHCWRANSATQRPMICGVVLVPWGVCSGGTSPGGRAHRLRPYGFIERGSENQVAFLDLNWFVPMTPDRGQVVFLNSDGLYQSRINRG</sequence>
<dbReference type="AlphaFoldDB" id="A0A517Q8U3"/>
<keyword evidence="2" id="KW-1185">Reference proteome</keyword>
<name>A0A517Q8U3_9PLAN</name>
<proteinExistence type="predicted"/>
<dbReference type="EMBL" id="CP037421">
    <property type="protein sequence ID" value="QDT28011.1"/>
    <property type="molecule type" value="Genomic_DNA"/>
</dbReference>
<gene>
    <name evidence="1" type="ORF">Enr10x_33500</name>
</gene>
<dbReference type="Proteomes" id="UP000315647">
    <property type="component" value="Chromosome"/>
</dbReference>
<evidence type="ECO:0000313" key="1">
    <source>
        <dbReference type="EMBL" id="QDT28011.1"/>
    </source>
</evidence>
<organism evidence="1 2">
    <name type="scientific">Gimesia panareensis</name>
    <dbReference type="NCBI Taxonomy" id="2527978"/>
    <lineage>
        <taxon>Bacteria</taxon>
        <taxon>Pseudomonadati</taxon>
        <taxon>Planctomycetota</taxon>
        <taxon>Planctomycetia</taxon>
        <taxon>Planctomycetales</taxon>
        <taxon>Planctomycetaceae</taxon>
        <taxon>Gimesia</taxon>
    </lineage>
</organism>